<protein>
    <recommendedName>
        <fullName evidence="1">RNase H type-1 domain-containing protein</fullName>
    </recommendedName>
</protein>
<comment type="caution">
    <text evidence="2">The sequence shown here is derived from an EMBL/GenBank/DDBJ whole genome shotgun (WGS) entry which is preliminary data.</text>
</comment>
<dbReference type="Gene3D" id="3.30.420.10">
    <property type="entry name" value="Ribonuclease H-like superfamily/Ribonuclease H"/>
    <property type="match status" value="1"/>
</dbReference>
<evidence type="ECO:0000259" key="1">
    <source>
        <dbReference type="Pfam" id="PF13456"/>
    </source>
</evidence>
<reference evidence="2 3" key="1">
    <citation type="journal article" date="2021" name="Comput. Struct. Biotechnol. J.">
        <title>De novo genome assembly of the potent medicinal plant Rehmannia glutinosa using nanopore technology.</title>
        <authorList>
            <person name="Ma L."/>
            <person name="Dong C."/>
            <person name="Song C."/>
            <person name="Wang X."/>
            <person name="Zheng X."/>
            <person name="Niu Y."/>
            <person name="Chen S."/>
            <person name="Feng W."/>
        </authorList>
    </citation>
    <scope>NUCLEOTIDE SEQUENCE [LARGE SCALE GENOMIC DNA]</scope>
    <source>
        <strain evidence="2">DH-2019</strain>
    </source>
</reference>
<dbReference type="InterPro" id="IPR012337">
    <property type="entry name" value="RNaseH-like_sf"/>
</dbReference>
<dbReference type="InterPro" id="IPR036397">
    <property type="entry name" value="RNaseH_sf"/>
</dbReference>
<keyword evidence="3" id="KW-1185">Reference proteome</keyword>
<dbReference type="Proteomes" id="UP001318860">
    <property type="component" value="Unassembled WGS sequence"/>
</dbReference>
<gene>
    <name evidence="2" type="ORF">DH2020_018424</name>
</gene>
<dbReference type="EMBL" id="JABTTQ020000010">
    <property type="protein sequence ID" value="KAK6147512.1"/>
    <property type="molecule type" value="Genomic_DNA"/>
</dbReference>
<dbReference type="PANTHER" id="PTHR47723">
    <property type="entry name" value="OS05G0353850 PROTEIN"/>
    <property type="match status" value="1"/>
</dbReference>
<accession>A0ABR0WIZ1</accession>
<feature type="domain" description="RNase H type-1" evidence="1">
    <location>
        <begin position="72"/>
        <end position="194"/>
    </location>
</feature>
<dbReference type="PANTHER" id="PTHR47723:SF19">
    <property type="entry name" value="POLYNUCLEOTIDYL TRANSFERASE, RIBONUCLEASE H-LIKE SUPERFAMILY PROTEIN"/>
    <property type="match status" value="1"/>
</dbReference>
<sequence>MMIMVIWAIWKNRNETVWNGVCKSAVELLNSASSMPLQWESTQVVEMKGWRVKPGDGAIVWNKPKNGVLKCNVDGAIYHQESKVGFGIVLRDSHGSFVAARRKITPGIADPSLVEAMGVREALSWIKERFHDKVIILESDSLSVIQVIRAFSSSSSYFRDTIDDCLSLLNDLPLVSCMFTRRSANQVAHAIAKATDSISGVVVWEGIPPY</sequence>
<evidence type="ECO:0000313" key="3">
    <source>
        <dbReference type="Proteomes" id="UP001318860"/>
    </source>
</evidence>
<dbReference type="InterPro" id="IPR002156">
    <property type="entry name" value="RNaseH_domain"/>
</dbReference>
<dbReference type="InterPro" id="IPR044730">
    <property type="entry name" value="RNase_H-like_dom_plant"/>
</dbReference>
<dbReference type="Pfam" id="PF13456">
    <property type="entry name" value="RVT_3"/>
    <property type="match status" value="1"/>
</dbReference>
<evidence type="ECO:0000313" key="2">
    <source>
        <dbReference type="EMBL" id="KAK6147512.1"/>
    </source>
</evidence>
<dbReference type="CDD" id="cd06222">
    <property type="entry name" value="RNase_H_like"/>
    <property type="match status" value="1"/>
</dbReference>
<dbReference type="SUPFAM" id="SSF53098">
    <property type="entry name" value="Ribonuclease H-like"/>
    <property type="match status" value="1"/>
</dbReference>
<proteinExistence type="predicted"/>
<organism evidence="2 3">
    <name type="scientific">Rehmannia glutinosa</name>
    <name type="common">Chinese foxglove</name>
    <dbReference type="NCBI Taxonomy" id="99300"/>
    <lineage>
        <taxon>Eukaryota</taxon>
        <taxon>Viridiplantae</taxon>
        <taxon>Streptophyta</taxon>
        <taxon>Embryophyta</taxon>
        <taxon>Tracheophyta</taxon>
        <taxon>Spermatophyta</taxon>
        <taxon>Magnoliopsida</taxon>
        <taxon>eudicotyledons</taxon>
        <taxon>Gunneridae</taxon>
        <taxon>Pentapetalae</taxon>
        <taxon>asterids</taxon>
        <taxon>lamiids</taxon>
        <taxon>Lamiales</taxon>
        <taxon>Orobanchaceae</taxon>
        <taxon>Rehmannieae</taxon>
        <taxon>Rehmannia</taxon>
    </lineage>
</organism>
<name>A0ABR0WIZ1_REHGL</name>
<dbReference type="InterPro" id="IPR053151">
    <property type="entry name" value="RNase_H-like"/>
</dbReference>